<dbReference type="AlphaFoldDB" id="A0A5C6UIW2"/>
<organism evidence="3 4">
    <name type="scientific">Sphingomonas ginsenosidivorax</name>
    <dbReference type="NCBI Taxonomy" id="862135"/>
    <lineage>
        <taxon>Bacteria</taxon>
        <taxon>Pseudomonadati</taxon>
        <taxon>Pseudomonadota</taxon>
        <taxon>Alphaproteobacteria</taxon>
        <taxon>Sphingomonadales</taxon>
        <taxon>Sphingomonadaceae</taxon>
        <taxon>Sphingomonas</taxon>
    </lineage>
</organism>
<evidence type="ECO:0000313" key="4">
    <source>
        <dbReference type="Proteomes" id="UP000321250"/>
    </source>
</evidence>
<dbReference type="Pfam" id="PF07859">
    <property type="entry name" value="Abhydrolase_3"/>
    <property type="match status" value="1"/>
</dbReference>
<feature type="domain" description="Alpha/beta hydrolase fold-3" evidence="2">
    <location>
        <begin position="75"/>
        <end position="277"/>
    </location>
</feature>
<dbReference type="InterPro" id="IPR029058">
    <property type="entry name" value="AB_hydrolase_fold"/>
</dbReference>
<evidence type="ECO:0000313" key="3">
    <source>
        <dbReference type="EMBL" id="TXC71975.1"/>
    </source>
</evidence>
<keyword evidence="4" id="KW-1185">Reference proteome</keyword>
<dbReference type="PANTHER" id="PTHR48081:SF8">
    <property type="entry name" value="ALPHA_BETA HYDROLASE FOLD-3 DOMAIN-CONTAINING PROTEIN-RELATED"/>
    <property type="match status" value="1"/>
</dbReference>
<dbReference type="EMBL" id="VOQR01000001">
    <property type="protein sequence ID" value="TXC71975.1"/>
    <property type="molecule type" value="Genomic_DNA"/>
</dbReference>
<dbReference type="Gene3D" id="3.40.50.1820">
    <property type="entry name" value="alpha/beta hydrolase"/>
    <property type="match status" value="1"/>
</dbReference>
<comment type="caution">
    <text evidence="3">The sequence shown here is derived from an EMBL/GenBank/DDBJ whole genome shotgun (WGS) entry which is preliminary data.</text>
</comment>
<dbReference type="OrthoDB" id="9806180at2"/>
<dbReference type="RefSeq" id="WP_147083252.1">
    <property type="nucleotide sequence ID" value="NZ_VOQR01000001.1"/>
</dbReference>
<name>A0A5C6UIW2_9SPHN</name>
<evidence type="ECO:0000256" key="1">
    <source>
        <dbReference type="ARBA" id="ARBA00022801"/>
    </source>
</evidence>
<sequence>MDKQAHSVLDTLDALAPETTPDADDAAWLAAFRYQTALLRGFGGAPEPMAAITLDTLGGVPVRVFRPGPADGRLLFHIHGGGGIAGSLDGHDPMLRLLAARTGWTVMAPDYRLAPEHRFPAQLDDCHAALLAAQAQVPARRIVVSGDSIGATLATALAMRVRDSGGSMLAGQLLFYPNTDLRRGADYPSRRSEDGRIIARDDLERQIALYVGSPADRDDPAASPLLADRLADLPPTLIATCENDPLRDEGELYARRLREAGVAVEHHRVPGMIHAFLQMAGAIDAAPAFLAVVKRWLDDR</sequence>
<dbReference type="GO" id="GO:0016787">
    <property type="term" value="F:hydrolase activity"/>
    <property type="evidence" value="ECO:0007669"/>
    <property type="project" value="UniProtKB-KW"/>
</dbReference>
<evidence type="ECO:0000259" key="2">
    <source>
        <dbReference type="Pfam" id="PF07859"/>
    </source>
</evidence>
<proteinExistence type="predicted"/>
<accession>A0A5C6UIW2</accession>
<dbReference type="PANTHER" id="PTHR48081">
    <property type="entry name" value="AB HYDROLASE SUPERFAMILY PROTEIN C4A8.06C"/>
    <property type="match status" value="1"/>
</dbReference>
<dbReference type="InterPro" id="IPR050300">
    <property type="entry name" value="GDXG_lipolytic_enzyme"/>
</dbReference>
<gene>
    <name evidence="3" type="ORF">FSB78_14185</name>
</gene>
<protein>
    <submittedName>
        <fullName evidence="3">Alpha/beta hydrolase</fullName>
    </submittedName>
</protein>
<dbReference type="SUPFAM" id="SSF53474">
    <property type="entry name" value="alpha/beta-Hydrolases"/>
    <property type="match status" value="1"/>
</dbReference>
<dbReference type="InterPro" id="IPR013094">
    <property type="entry name" value="AB_hydrolase_3"/>
</dbReference>
<reference evidence="3 4" key="1">
    <citation type="journal article" date="2013" name="Antonie Van Leeuwenhoek">
        <title>Sphingomonas ginsenosidivorax sp. nov., with the ability to transform ginsenosides.</title>
        <authorList>
            <person name="Jin X.F."/>
            <person name="Kim J.K."/>
            <person name="Liu Q.M."/>
            <person name="Kang M.S."/>
            <person name="He D."/>
            <person name="Jin F.X."/>
            <person name="Kim S.C."/>
            <person name="Im W.T."/>
        </authorList>
    </citation>
    <scope>NUCLEOTIDE SEQUENCE [LARGE SCALE GENOMIC DNA]</scope>
    <source>
        <strain evidence="3 4">KHI67</strain>
    </source>
</reference>
<keyword evidence="1 3" id="KW-0378">Hydrolase</keyword>
<dbReference type="Proteomes" id="UP000321250">
    <property type="component" value="Unassembled WGS sequence"/>
</dbReference>